<dbReference type="Proteomes" id="UP000499080">
    <property type="component" value="Unassembled WGS sequence"/>
</dbReference>
<dbReference type="AlphaFoldDB" id="A0A4Y2B6P8"/>
<dbReference type="OrthoDB" id="10030726at2759"/>
<comment type="caution">
    <text evidence="1">The sequence shown here is derived from an EMBL/GenBank/DDBJ whole genome shotgun (WGS) entry which is preliminary data.</text>
</comment>
<keyword evidence="2" id="KW-1185">Reference proteome</keyword>
<proteinExistence type="predicted"/>
<name>A0A4Y2B6P8_ARAVE</name>
<sequence length="88" mass="10282">MEMIMLSLSRRSFVESCERDLNADKKFGMETHIPVRALRMTTEDIWSSNDIQKAQLEDEDIRPILEKKLKSADRPFRQEIAQESPATK</sequence>
<dbReference type="EMBL" id="BGPR01000056">
    <property type="protein sequence ID" value="GBL87880.1"/>
    <property type="molecule type" value="Genomic_DNA"/>
</dbReference>
<evidence type="ECO:0000313" key="2">
    <source>
        <dbReference type="Proteomes" id="UP000499080"/>
    </source>
</evidence>
<gene>
    <name evidence="1" type="ORF">AVEN_192056_1</name>
</gene>
<organism evidence="1 2">
    <name type="scientific">Araneus ventricosus</name>
    <name type="common">Orbweaver spider</name>
    <name type="synonym">Epeira ventricosa</name>
    <dbReference type="NCBI Taxonomy" id="182803"/>
    <lineage>
        <taxon>Eukaryota</taxon>
        <taxon>Metazoa</taxon>
        <taxon>Ecdysozoa</taxon>
        <taxon>Arthropoda</taxon>
        <taxon>Chelicerata</taxon>
        <taxon>Arachnida</taxon>
        <taxon>Araneae</taxon>
        <taxon>Araneomorphae</taxon>
        <taxon>Entelegynae</taxon>
        <taxon>Araneoidea</taxon>
        <taxon>Araneidae</taxon>
        <taxon>Araneus</taxon>
    </lineage>
</organism>
<protein>
    <submittedName>
        <fullName evidence="1">Uncharacterized protein</fullName>
    </submittedName>
</protein>
<accession>A0A4Y2B6P8</accession>
<reference evidence="1 2" key="1">
    <citation type="journal article" date="2019" name="Sci. Rep.">
        <title>Orb-weaving spider Araneus ventricosus genome elucidates the spidroin gene catalogue.</title>
        <authorList>
            <person name="Kono N."/>
            <person name="Nakamura H."/>
            <person name="Ohtoshi R."/>
            <person name="Moran D.A.P."/>
            <person name="Shinohara A."/>
            <person name="Yoshida Y."/>
            <person name="Fujiwara M."/>
            <person name="Mori M."/>
            <person name="Tomita M."/>
            <person name="Arakawa K."/>
        </authorList>
    </citation>
    <scope>NUCLEOTIDE SEQUENCE [LARGE SCALE GENOMIC DNA]</scope>
</reference>
<evidence type="ECO:0000313" key="1">
    <source>
        <dbReference type="EMBL" id="GBL87880.1"/>
    </source>
</evidence>